<dbReference type="EMBL" id="CAADFD010000020">
    <property type="protein sequence ID" value="VFJ54782.1"/>
    <property type="molecule type" value="Genomic_DNA"/>
</dbReference>
<organism evidence="2">
    <name type="scientific">Candidatus Kentrum sp. FW</name>
    <dbReference type="NCBI Taxonomy" id="2126338"/>
    <lineage>
        <taxon>Bacteria</taxon>
        <taxon>Pseudomonadati</taxon>
        <taxon>Pseudomonadota</taxon>
        <taxon>Gammaproteobacteria</taxon>
        <taxon>Candidatus Kentrum</taxon>
    </lineage>
</organism>
<proteinExistence type="predicted"/>
<dbReference type="EMBL" id="CAADEW010000129">
    <property type="protein sequence ID" value="VFJ62539.1"/>
    <property type="molecule type" value="Genomic_DNA"/>
</dbReference>
<evidence type="ECO:0000313" key="2">
    <source>
        <dbReference type="EMBL" id="VFJ62539.1"/>
    </source>
</evidence>
<dbReference type="AlphaFoldDB" id="A0A450T717"/>
<accession>A0A450T717</accession>
<reference evidence="2" key="1">
    <citation type="submission" date="2019-02" db="EMBL/GenBank/DDBJ databases">
        <authorList>
            <person name="Gruber-Vodicka R. H."/>
            <person name="Seah K. B. B."/>
        </authorList>
    </citation>
    <scope>NUCLEOTIDE SEQUENCE</scope>
    <source>
        <strain evidence="1">BECK_BZ106</strain>
        <strain evidence="2">BECK_BZ15</strain>
    </source>
</reference>
<sequence>MIPEIPFPGMKYLHINILSPAAGSAIDDDRRMRGSMYRRNEASEVLSSQRKYSPDCGI</sequence>
<gene>
    <name evidence="2" type="ORF">BECKFW1821A_GA0114235_11299</name>
    <name evidence="1" type="ORF">BECKFW1821B_GA0114236_102015</name>
</gene>
<evidence type="ECO:0000313" key="1">
    <source>
        <dbReference type="EMBL" id="VFJ54782.1"/>
    </source>
</evidence>
<protein>
    <submittedName>
        <fullName evidence="2">Uncharacterized protein</fullName>
    </submittedName>
</protein>
<name>A0A450T717_9GAMM</name>